<sequence length="152" mass="16680">MLPVVVYISSCILVLACITYLYILINRHKRVFSPMQGMVLSMGAAMMGSTLIGTILGIIFKQMTWPTMVSVILGIGLGYLTGRPVHMVAALDGMLARIMGGLMGPMLGVMVANENPLVMVGFLDCVFIGMIFTLVFFIREHVKHRALQTQQN</sequence>
<keyword evidence="1" id="KW-0812">Transmembrane</keyword>
<dbReference type="Proteomes" id="UP000625210">
    <property type="component" value="Unassembled WGS sequence"/>
</dbReference>
<organism evidence="2 3">
    <name type="scientific">Marinithermofilum abyssi</name>
    <dbReference type="NCBI Taxonomy" id="1571185"/>
    <lineage>
        <taxon>Bacteria</taxon>
        <taxon>Bacillati</taxon>
        <taxon>Bacillota</taxon>
        <taxon>Bacilli</taxon>
        <taxon>Bacillales</taxon>
        <taxon>Thermoactinomycetaceae</taxon>
        <taxon>Marinithermofilum</taxon>
    </lineage>
</organism>
<keyword evidence="3" id="KW-1185">Reference proteome</keyword>
<feature type="transmembrane region" description="Helical" evidence="1">
    <location>
        <begin position="37"/>
        <end position="59"/>
    </location>
</feature>
<keyword evidence="1" id="KW-0472">Membrane</keyword>
<reference evidence="2" key="2">
    <citation type="submission" date="2020-09" db="EMBL/GenBank/DDBJ databases">
        <authorList>
            <person name="Sun Q."/>
            <person name="Zhou Y."/>
        </authorList>
    </citation>
    <scope>NUCLEOTIDE SEQUENCE</scope>
    <source>
        <strain evidence="2">CGMCC 1.15179</strain>
    </source>
</reference>
<name>A0A8J2VIB9_9BACL</name>
<comment type="caution">
    <text evidence="2">The sequence shown here is derived from an EMBL/GenBank/DDBJ whole genome shotgun (WGS) entry which is preliminary data.</text>
</comment>
<feature type="transmembrane region" description="Helical" evidence="1">
    <location>
        <begin position="94"/>
        <end position="112"/>
    </location>
</feature>
<feature type="transmembrane region" description="Helical" evidence="1">
    <location>
        <begin position="6"/>
        <end position="25"/>
    </location>
</feature>
<dbReference type="EMBL" id="BMHQ01000009">
    <property type="protein sequence ID" value="GGE22255.1"/>
    <property type="molecule type" value="Genomic_DNA"/>
</dbReference>
<feature type="transmembrane region" description="Helical" evidence="1">
    <location>
        <begin position="65"/>
        <end position="82"/>
    </location>
</feature>
<feature type="transmembrane region" description="Helical" evidence="1">
    <location>
        <begin position="118"/>
        <end position="138"/>
    </location>
</feature>
<protein>
    <submittedName>
        <fullName evidence="2">Uncharacterized protein</fullName>
    </submittedName>
</protein>
<dbReference type="AlphaFoldDB" id="A0A8J2VIB9"/>
<reference evidence="2" key="1">
    <citation type="journal article" date="2014" name="Int. J. Syst. Evol. Microbiol.">
        <title>Complete genome sequence of Corynebacterium casei LMG S-19264T (=DSM 44701T), isolated from a smear-ripened cheese.</title>
        <authorList>
            <consortium name="US DOE Joint Genome Institute (JGI-PGF)"/>
            <person name="Walter F."/>
            <person name="Albersmeier A."/>
            <person name="Kalinowski J."/>
            <person name="Ruckert C."/>
        </authorList>
    </citation>
    <scope>NUCLEOTIDE SEQUENCE</scope>
    <source>
        <strain evidence="2">CGMCC 1.15179</strain>
    </source>
</reference>
<evidence type="ECO:0000256" key="1">
    <source>
        <dbReference type="SAM" id="Phobius"/>
    </source>
</evidence>
<gene>
    <name evidence="2" type="ORF">GCM10011571_25400</name>
</gene>
<evidence type="ECO:0000313" key="3">
    <source>
        <dbReference type="Proteomes" id="UP000625210"/>
    </source>
</evidence>
<keyword evidence="1" id="KW-1133">Transmembrane helix</keyword>
<accession>A0A8J2VIB9</accession>
<evidence type="ECO:0000313" key="2">
    <source>
        <dbReference type="EMBL" id="GGE22255.1"/>
    </source>
</evidence>
<proteinExistence type="predicted"/>